<feature type="region of interest" description="Disordered" evidence="1">
    <location>
        <begin position="58"/>
        <end position="118"/>
    </location>
</feature>
<reference evidence="2 3" key="1">
    <citation type="journal article" date="2021" name="Elife">
        <title>Chloroplast acquisition without the gene transfer in kleptoplastic sea slugs, Plakobranchus ocellatus.</title>
        <authorList>
            <person name="Maeda T."/>
            <person name="Takahashi S."/>
            <person name="Yoshida T."/>
            <person name="Shimamura S."/>
            <person name="Takaki Y."/>
            <person name="Nagai Y."/>
            <person name="Toyoda A."/>
            <person name="Suzuki Y."/>
            <person name="Arimoto A."/>
            <person name="Ishii H."/>
            <person name="Satoh N."/>
            <person name="Nishiyama T."/>
            <person name="Hasebe M."/>
            <person name="Maruyama T."/>
            <person name="Minagawa J."/>
            <person name="Obokata J."/>
            <person name="Shigenobu S."/>
        </authorList>
    </citation>
    <scope>NUCLEOTIDE SEQUENCE [LARGE SCALE GENOMIC DNA]</scope>
</reference>
<dbReference type="Proteomes" id="UP000735302">
    <property type="component" value="Unassembled WGS sequence"/>
</dbReference>
<accession>A0AAV4CWY9</accession>
<protein>
    <submittedName>
        <fullName evidence="2">Uncharacterized protein</fullName>
    </submittedName>
</protein>
<organism evidence="2 3">
    <name type="scientific">Plakobranchus ocellatus</name>
    <dbReference type="NCBI Taxonomy" id="259542"/>
    <lineage>
        <taxon>Eukaryota</taxon>
        <taxon>Metazoa</taxon>
        <taxon>Spiralia</taxon>
        <taxon>Lophotrochozoa</taxon>
        <taxon>Mollusca</taxon>
        <taxon>Gastropoda</taxon>
        <taxon>Heterobranchia</taxon>
        <taxon>Euthyneura</taxon>
        <taxon>Panpulmonata</taxon>
        <taxon>Sacoglossa</taxon>
        <taxon>Placobranchoidea</taxon>
        <taxon>Plakobranchidae</taxon>
        <taxon>Plakobranchus</taxon>
    </lineage>
</organism>
<evidence type="ECO:0000256" key="1">
    <source>
        <dbReference type="SAM" id="MobiDB-lite"/>
    </source>
</evidence>
<evidence type="ECO:0000313" key="2">
    <source>
        <dbReference type="EMBL" id="GFO36381.1"/>
    </source>
</evidence>
<proteinExistence type="predicted"/>
<dbReference type="EMBL" id="BLXT01007055">
    <property type="protein sequence ID" value="GFO36381.1"/>
    <property type="molecule type" value="Genomic_DNA"/>
</dbReference>
<name>A0AAV4CWY9_9GAST</name>
<keyword evidence="3" id="KW-1185">Reference proteome</keyword>
<feature type="compositionally biased region" description="Low complexity" evidence="1">
    <location>
        <begin position="61"/>
        <end position="109"/>
    </location>
</feature>
<comment type="caution">
    <text evidence="2">The sequence shown here is derived from an EMBL/GenBank/DDBJ whole genome shotgun (WGS) entry which is preliminary data.</text>
</comment>
<dbReference type="AlphaFoldDB" id="A0AAV4CWY9"/>
<gene>
    <name evidence="2" type="ORF">PoB_006288600</name>
</gene>
<sequence length="118" mass="13531">MISARRVSAYRYPFQTSMMCAGWLIVYHLPPVLALHKLFKYRILDRHIVTQLYYYDEAKPNNDNSNVNNSRKDSNNSNNKSNNNSDENCNNSSNSSSSSNNSRSNNSNNEEITATMKK</sequence>
<evidence type="ECO:0000313" key="3">
    <source>
        <dbReference type="Proteomes" id="UP000735302"/>
    </source>
</evidence>